<organism evidence="1 2">
    <name type="scientific">Streblomastix strix</name>
    <dbReference type="NCBI Taxonomy" id="222440"/>
    <lineage>
        <taxon>Eukaryota</taxon>
        <taxon>Metamonada</taxon>
        <taxon>Preaxostyla</taxon>
        <taxon>Oxymonadida</taxon>
        <taxon>Streblomastigidae</taxon>
        <taxon>Streblomastix</taxon>
    </lineage>
</organism>
<name>A0A5J4VD71_9EUKA</name>
<gene>
    <name evidence="1" type="ORF">EZS28_023977</name>
</gene>
<evidence type="ECO:0000313" key="1">
    <source>
        <dbReference type="EMBL" id="KAA6380496.1"/>
    </source>
</evidence>
<sequence>MSLFRAKLHAKLSIYDISGHKFAQAQPLAAQQSSNQRFHRLLTIRSTAPARLAPAPNAPPIVGCIIPTGPDIVDKTLCSAGATHYAAFLSPPNIFDPKFAIPVKKPI</sequence>
<dbReference type="AlphaFoldDB" id="A0A5J4VD71"/>
<accession>A0A5J4VD71</accession>
<dbReference type="EMBL" id="SNRW01007866">
    <property type="protein sequence ID" value="KAA6380496.1"/>
    <property type="molecule type" value="Genomic_DNA"/>
</dbReference>
<dbReference type="Proteomes" id="UP000324800">
    <property type="component" value="Unassembled WGS sequence"/>
</dbReference>
<evidence type="ECO:0000313" key="2">
    <source>
        <dbReference type="Proteomes" id="UP000324800"/>
    </source>
</evidence>
<proteinExistence type="predicted"/>
<protein>
    <submittedName>
        <fullName evidence="1">Uncharacterized protein</fullName>
    </submittedName>
</protein>
<reference evidence="1 2" key="1">
    <citation type="submission" date="2019-03" db="EMBL/GenBank/DDBJ databases">
        <title>Single cell metagenomics reveals metabolic interactions within the superorganism composed of flagellate Streblomastix strix and complex community of Bacteroidetes bacteria on its surface.</title>
        <authorList>
            <person name="Treitli S.C."/>
            <person name="Kolisko M."/>
            <person name="Husnik F."/>
            <person name="Keeling P."/>
            <person name="Hampl V."/>
        </authorList>
    </citation>
    <scope>NUCLEOTIDE SEQUENCE [LARGE SCALE GENOMIC DNA]</scope>
    <source>
        <strain evidence="1">ST1C</strain>
    </source>
</reference>
<comment type="caution">
    <text evidence="1">The sequence shown here is derived from an EMBL/GenBank/DDBJ whole genome shotgun (WGS) entry which is preliminary data.</text>
</comment>